<feature type="compositionally biased region" description="Acidic residues" evidence="5">
    <location>
        <begin position="211"/>
        <end position="226"/>
    </location>
</feature>
<dbReference type="InterPro" id="IPR013524">
    <property type="entry name" value="Runt_dom"/>
</dbReference>
<dbReference type="HOGENOM" id="CLU_1108103_0_0_1"/>
<dbReference type="GO" id="GO:0003700">
    <property type="term" value="F:DNA-binding transcription factor activity"/>
    <property type="evidence" value="ECO:0007669"/>
    <property type="project" value="InterPro"/>
</dbReference>
<gene>
    <name evidence="8" type="primary">20194766</name>
    <name evidence="7" type="ORF">HELRODRAFT_105591</name>
</gene>
<feature type="region of interest" description="Disordered" evidence="5">
    <location>
        <begin position="28"/>
        <end position="70"/>
    </location>
</feature>
<reference evidence="7 9" key="2">
    <citation type="journal article" date="2013" name="Nature">
        <title>Insights into bilaterian evolution from three spiralian genomes.</title>
        <authorList>
            <person name="Simakov O."/>
            <person name="Marletaz F."/>
            <person name="Cho S.J."/>
            <person name="Edsinger-Gonzales E."/>
            <person name="Havlak P."/>
            <person name="Hellsten U."/>
            <person name="Kuo D.H."/>
            <person name="Larsson T."/>
            <person name="Lv J."/>
            <person name="Arendt D."/>
            <person name="Savage R."/>
            <person name="Osoegawa K."/>
            <person name="de Jong P."/>
            <person name="Grimwood J."/>
            <person name="Chapman J.A."/>
            <person name="Shapiro H."/>
            <person name="Aerts A."/>
            <person name="Otillar R.P."/>
            <person name="Terry A.Y."/>
            <person name="Boore J.L."/>
            <person name="Grigoriev I.V."/>
            <person name="Lindberg D.R."/>
            <person name="Seaver E.C."/>
            <person name="Weisblat D.A."/>
            <person name="Putnam N.H."/>
            <person name="Rokhsar D.S."/>
        </authorList>
    </citation>
    <scope>NUCLEOTIDE SEQUENCE</scope>
</reference>
<dbReference type="InterPro" id="IPR000040">
    <property type="entry name" value="AML1_Runt"/>
</dbReference>
<evidence type="ECO:0000313" key="7">
    <source>
        <dbReference type="EMBL" id="ESO12861.1"/>
    </source>
</evidence>
<dbReference type="AlphaFoldDB" id="T1EDW4"/>
<dbReference type="PANTHER" id="PTHR11950:SF31">
    <property type="entry name" value="SEGMENTATION PROTEIN RUNT"/>
    <property type="match status" value="1"/>
</dbReference>
<accession>T1EDW4</accession>
<dbReference type="EMBL" id="KB095811">
    <property type="protein sequence ID" value="ESO12861.1"/>
    <property type="molecule type" value="Genomic_DNA"/>
</dbReference>
<reference evidence="9" key="1">
    <citation type="submission" date="2012-12" db="EMBL/GenBank/DDBJ databases">
        <authorList>
            <person name="Hellsten U."/>
            <person name="Grimwood J."/>
            <person name="Chapman J.A."/>
            <person name="Shapiro H."/>
            <person name="Aerts A."/>
            <person name="Otillar R.P."/>
            <person name="Terry A.Y."/>
            <person name="Boore J.L."/>
            <person name="Simakov O."/>
            <person name="Marletaz F."/>
            <person name="Cho S.-J."/>
            <person name="Edsinger-Gonzales E."/>
            <person name="Havlak P."/>
            <person name="Kuo D.-H."/>
            <person name="Larsson T."/>
            <person name="Lv J."/>
            <person name="Arendt D."/>
            <person name="Savage R."/>
            <person name="Osoegawa K."/>
            <person name="de Jong P."/>
            <person name="Lindberg D.R."/>
            <person name="Seaver E.C."/>
            <person name="Weisblat D.A."/>
            <person name="Putnam N.H."/>
            <person name="Grigoriev I.V."/>
            <person name="Rokhsar D.S."/>
        </authorList>
    </citation>
    <scope>NUCLEOTIDE SEQUENCE</scope>
</reference>
<sequence length="251" mass="29249">MNDIFLEEATFNQILCDSSDDDHHHHLHYHHHHHYLPPPTHRHHHQHREDSPSSSSLSSSPSSSYNHHHHHMQELLNDDSNHYKRHHHQHHRLMRTGSPNVICSELPEHWRSNKQLRFKFKVVILGKVKDGTMVTLSAANENNEKAELRNYAAYVTNQVAVFNDLRFIGRSGRGKHLHITITIHSAPVQVAMYLNAIKVTIDGPRMPRSEDNDDDDDVDDDDYNDDNNDDDIYMILTICASTYRIKIHSRN</sequence>
<dbReference type="PRINTS" id="PR00967">
    <property type="entry name" value="ONCOGENEAML1"/>
</dbReference>
<evidence type="ECO:0000259" key="6">
    <source>
        <dbReference type="PROSITE" id="PS51062"/>
    </source>
</evidence>
<dbReference type="EnsemblMetazoa" id="HelroT105591">
    <property type="protein sequence ID" value="HelroP105591"/>
    <property type="gene ID" value="HelroG105591"/>
</dbReference>
<dbReference type="GO" id="GO:0005524">
    <property type="term" value="F:ATP binding"/>
    <property type="evidence" value="ECO:0007669"/>
    <property type="project" value="InterPro"/>
</dbReference>
<feature type="region of interest" description="Disordered" evidence="5">
    <location>
        <begin position="204"/>
        <end position="226"/>
    </location>
</feature>
<dbReference type="Gene3D" id="2.60.40.720">
    <property type="match status" value="1"/>
</dbReference>
<evidence type="ECO:0000256" key="3">
    <source>
        <dbReference type="ARBA" id="ARBA00023163"/>
    </source>
</evidence>
<feature type="domain" description="Runt" evidence="6">
    <location>
        <begin position="81"/>
        <end position="209"/>
    </location>
</feature>
<dbReference type="SUPFAM" id="SSF49417">
    <property type="entry name" value="p53-like transcription factors"/>
    <property type="match status" value="1"/>
</dbReference>
<dbReference type="eggNOG" id="KOG3982">
    <property type="taxonomic scope" value="Eukaryota"/>
</dbReference>
<keyword evidence="3" id="KW-0804">Transcription</keyword>
<dbReference type="CTD" id="20194766"/>
<dbReference type="InParanoid" id="T1EDW4"/>
<protein>
    <recommendedName>
        <fullName evidence="6">Runt domain-containing protein</fullName>
    </recommendedName>
</protein>
<evidence type="ECO:0000256" key="1">
    <source>
        <dbReference type="ARBA" id="ARBA00004123"/>
    </source>
</evidence>
<dbReference type="RefSeq" id="XP_009009581.1">
    <property type="nucleotide sequence ID" value="XM_009011333.1"/>
</dbReference>
<feature type="compositionally biased region" description="Basic residues" evidence="5">
    <location>
        <begin position="28"/>
        <end position="46"/>
    </location>
</feature>
<dbReference type="PANTHER" id="PTHR11950">
    <property type="entry name" value="RUNT RELATED"/>
    <property type="match status" value="1"/>
</dbReference>
<dbReference type="InterPro" id="IPR008967">
    <property type="entry name" value="p53-like_TF_DNA-bd_sf"/>
</dbReference>
<keyword evidence="2" id="KW-0805">Transcription regulation</keyword>
<dbReference type="GO" id="GO:0005634">
    <property type="term" value="C:nucleus"/>
    <property type="evidence" value="ECO:0007669"/>
    <property type="project" value="UniProtKB-SubCell"/>
</dbReference>
<evidence type="ECO:0000313" key="9">
    <source>
        <dbReference type="Proteomes" id="UP000015101"/>
    </source>
</evidence>
<dbReference type="EMBL" id="AMQM01000252">
    <property type="status" value="NOT_ANNOTATED_CDS"/>
    <property type="molecule type" value="Genomic_DNA"/>
</dbReference>
<evidence type="ECO:0000256" key="4">
    <source>
        <dbReference type="ARBA" id="ARBA00023242"/>
    </source>
</evidence>
<organism evidence="8 9">
    <name type="scientific">Helobdella robusta</name>
    <name type="common">Californian leech</name>
    <dbReference type="NCBI Taxonomy" id="6412"/>
    <lineage>
        <taxon>Eukaryota</taxon>
        <taxon>Metazoa</taxon>
        <taxon>Spiralia</taxon>
        <taxon>Lophotrochozoa</taxon>
        <taxon>Annelida</taxon>
        <taxon>Clitellata</taxon>
        <taxon>Hirudinea</taxon>
        <taxon>Rhynchobdellida</taxon>
        <taxon>Glossiphoniidae</taxon>
        <taxon>Helobdella</taxon>
    </lineage>
</organism>
<dbReference type="KEGG" id="hro:HELRODRAFT_105591"/>
<keyword evidence="9" id="KW-1185">Reference proteome</keyword>
<reference evidence="8" key="3">
    <citation type="submission" date="2015-06" db="UniProtKB">
        <authorList>
            <consortium name="EnsemblMetazoa"/>
        </authorList>
    </citation>
    <scope>IDENTIFICATION</scope>
</reference>
<dbReference type="Pfam" id="PF00853">
    <property type="entry name" value="Runt"/>
    <property type="match status" value="1"/>
</dbReference>
<proteinExistence type="predicted"/>
<evidence type="ECO:0000256" key="2">
    <source>
        <dbReference type="ARBA" id="ARBA00023015"/>
    </source>
</evidence>
<evidence type="ECO:0000256" key="5">
    <source>
        <dbReference type="SAM" id="MobiDB-lite"/>
    </source>
</evidence>
<keyword evidence="4" id="KW-0539">Nucleus</keyword>
<dbReference type="STRING" id="6412.T1EDW4"/>
<comment type="subcellular location">
    <subcellularLocation>
        <location evidence="1">Nucleus</location>
    </subcellularLocation>
</comment>
<name>T1EDW4_HELRO</name>
<dbReference type="GO" id="GO:0003677">
    <property type="term" value="F:DNA binding"/>
    <property type="evidence" value="ECO:0007669"/>
    <property type="project" value="InterPro"/>
</dbReference>
<feature type="compositionally biased region" description="Low complexity" evidence="5">
    <location>
        <begin position="52"/>
        <end position="64"/>
    </location>
</feature>
<dbReference type="Proteomes" id="UP000015101">
    <property type="component" value="Unassembled WGS sequence"/>
</dbReference>
<evidence type="ECO:0000313" key="8">
    <source>
        <dbReference type="EnsemblMetazoa" id="HelroP105591"/>
    </source>
</evidence>
<dbReference type="InterPro" id="IPR012346">
    <property type="entry name" value="p53/RUNT-type_TF_DNA-bd_sf"/>
</dbReference>
<dbReference type="PROSITE" id="PS51062">
    <property type="entry name" value="RUNT"/>
    <property type="match status" value="1"/>
</dbReference>
<dbReference type="OrthoDB" id="10029800at2759"/>
<dbReference type="GeneID" id="20194766"/>